<proteinExistence type="predicted"/>
<feature type="transmembrane region" description="Helical" evidence="1">
    <location>
        <begin position="31"/>
        <end position="51"/>
    </location>
</feature>
<keyword evidence="3" id="KW-1185">Reference proteome</keyword>
<protein>
    <recommendedName>
        <fullName evidence="4">NADH-quinone oxidoreductase subunit N</fullName>
    </recommendedName>
</protein>
<organism evidence="2 3">
    <name type="scientific">Methylobacterium komagatae</name>
    <dbReference type="NCBI Taxonomy" id="374425"/>
    <lineage>
        <taxon>Bacteria</taxon>
        <taxon>Pseudomonadati</taxon>
        <taxon>Pseudomonadota</taxon>
        <taxon>Alphaproteobacteria</taxon>
        <taxon>Hyphomicrobiales</taxon>
        <taxon>Methylobacteriaceae</taxon>
        <taxon>Methylobacterium</taxon>
    </lineage>
</organism>
<comment type="caution">
    <text evidence="2">The sequence shown here is derived from an EMBL/GenBank/DDBJ whole genome shotgun (WGS) entry which is preliminary data.</text>
</comment>
<evidence type="ECO:0000256" key="1">
    <source>
        <dbReference type="SAM" id="Phobius"/>
    </source>
</evidence>
<gene>
    <name evidence="2" type="ORF">ACFQE0_25415</name>
</gene>
<dbReference type="EMBL" id="JBHSWN010000001">
    <property type="protein sequence ID" value="MFC6792598.1"/>
    <property type="molecule type" value="Genomic_DNA"/>
</dbReference>
<name>A0ABW2BQ48_9HYPH</name>
<keyword evidence="1" id="KW-0472">Membrane</keyword>
<sequence>MTLALVPVAEAAVFTLGCIAIHALRRHADVVTATLACFATILFLLIGASLAPASMLLDHQSSDFAMIDPSLY</sequence>
<keyword evidence="1" id="KW-0812">Transmembrane</keyword>
<dbReference type="Proteomes" id="UP001596292">
    <property type="component" value="Unassembled WGS sequence"/>
</dbReference>
<feature type="transmembrane region" description="Helical" evidence="1">
    <location>
        <begin position="6"/>
        <end position="24"/>
    </location>
</feature>
<evidence type="ECO:0008006" key="4">
    <source>
        <dbReference type="Google" id="ProtNLM"/>
    </source>
</evidence>
<reference evidence="3" key="1">
    <citation type="journal article" date="2019" name="Int. J. Syst. Evol. Microbiol.">
        <title>The Global Catalogue of Microorganisms (GCM) 10K type strain sequencing project: providing services to taxonomists for standard genome sequencing and annotation.</title>
        <authorList>
            <consortium name="The Broad Institute Genomics Platform"/>
            <consortium name="The Broad Institute Genome Sequencing Center for Infectious Disease"/>
            <person name="Wu L."/>
            <person name="Ma J."/>
        </authorList>
    </citation>
    <scope>NUCLEOTIDE SEQUENCE [LARGE SCALE GENOMIC DNA]</scope>
    <source>
        <strain evidence="3">CCUG 48316</strain>
    </source>
</reference>
<accession>A0ABW2BQ48</accession>
<keyword evidence="1" id="KW-1133">Transmembrane helix</keyword>
<evidence type="ECO:0000313" key="2">
    <source>
        <dbReference type="EMBL" id="MFC6792598.1"/>
    </source>
</evidence>
<dbReference type="RefSeq" id="WP_378974663.1">
    <property type="nucleotide sequence ID" value="NZ_JBHSWN010000001.1"/>
</dbReference>
<evidence type="ECO:0000313" key="3">
    <source>
        <dbReference type="Proteomes" id="UP001596292"/>
    </source>
</evidence>